<dbReference type="OrthoDB" id="4569910at2"/>
<dbReference type="Pfam" id="PF19691">
    <property type="entry name" value="DUF6192"/>
    <property type="match status" value="1"/>
</dbReference>
<evidence type="ECO:0000313" key="2">
    <source>
        <dbReference type="Proteomes" id="UP000233786"/>
    </source>
</evidence>
<sequence>MATSQATDYSIDQWDELVKQGQRLTKSETSAQFQLGDIALTLVPVAPDGKRPPMKAYKLLANYANEIGQDPERFEEYRNVSAAWPKNERNKQVCWTVHSILAPHPDRFTLIDEPPVDRRTRERHWTCDAARRVRGWKTDVPETTEEKLRAVEDLLDDEQEAAEAVERVMRRPAVVRRVAEKQQVRETFNRAQTERIREAHSTARQRPEIRRLDEEAEVYTVLGLCQSFARGIGKALPGLHLAELSDDAKESIREGLERVTAAVEWTEHVLQTGQTDMDEALQRLIAGET</sequence>
<reference evidence="1" key="1">
    <citation type="submission" date="2017-12" db="EMBL/GenBank/DDBJ databases">
        <title>Sequencing the genomes of 1000 Actinobacteria strains.</title>
        <authorList>
            <person name="Klenk H.-P."/>
        </authorList>
    </citation>
    <scope>NUCLEOTIDE SEQUENCE [LARGE SCALE GENOMIC DNA]</scope>
    <source>
        <strain evidence="1">DSM 44228</strain>
    </source>
</reference>
<dbReference type="Proteomes" id="UP000233786">
    <property type="component" value="Unassembled WGS sequence"/>
</dbReference>
<keyword evidence="2" id="KW-1185">Reference proteome</keyword>
<accession>A0A2N3XUY5</accession>
<evidence type="ECO:0008006" key="3">
    <source>
        <dbReference type="Google" id="ProtNLM"/>
    </source>
</evidence>
<proteinExistence type="predicted"/>
<name>A0A2N3XUY5_SACSN</name>
<organism evidence="1 2">
    <name type="scientific">Saccharopolyspora spinosa</name>
    <dbReference type="NCBI Taxonomy" id="60894"/>
    <lineage>
        <taxon>Bacteria</taxon>
        <taxon>Bacillati</taxon>
        <taxon>Actinomycetota</taxon>
        <taxon>Actinomycetes</taxon>
        <taxon>Pseudonocardiales</taxon>
        <taxon>Pseudonocardiaceae</taxon>
        <taxon>Saccharopolyspora</taxon>
    </lineage>
</organism>
<evidence type="ECO:0000313" key="1">
    <source>
        <dbReference type="EMBL" id="PKW14420.1"/>
    </source>
</evidence>
<dbReference type="EMBL" id="PJNB01000001">
    <property type="protein sequence ID" value="PKW14420.1"/>
    <property type="molecule type" value="Genomic_DNA"/>
</dbReference>
<dbReference type="InterPro" id="IPR045683">
    <property type="entry name" value="DUF6192"/>
</dbReference>
<dbReference type="RefSeq" id="WP_010694200.1">
    <property type="nucleotide sequence ID" value="NZ_CP061007.1"/>
</dbReference>
<comment type="caution">
    <text evidence="1">The sequence shown here is derived from an EMBL/GenBank/DDBJ whole genome shotgun (WGS) entry which is preliminary data.</text>
</comment>
<gene>
    <name evidence="1" type="ORF">A8926_2033</name>
</gene>
<dbReference type="AlphaFoldDB" id="A0A2N3XUY5"/>
<protein>
    <recommendedName>
        <fullName evidence="3">RacO protein</fullName>
    </recommendedName>
</protein>